<evidence type="ECO:0000313" key="1">
    <source>
        <dbReference type="EMBL" id="SNY70161.1"/>
    </source>
</evidence>
<dbReference type="Proteomes" id="UP000219612">
    <property type="component" value="Unassembled WGS sequence"/>
</dbReference>
<accession>A0A285KFU1</accession>
<organism evidence="1 2">
    <name type="scientific">Paractinoplanes atraurantiacus</name>
    <dbReference type="NCBI Taxonomy" id="1036182"/>
    <lineage>
        <taxon>Bacteria</taxon>
        <taxon>Bacillati</taxon>
        <taxon>Actinomycetota</taxon>
        <taxon>Actinomycetes</taxon>
        <taxon>Micromonosporales</taxon>
        <taxon>Micromonosporaceae</taxon>
        <taxon>Paractinoplanes</taxon>
    </lineage>
</organism>
<dbReference type="EMBL" id="OBDY01000037">
    <property type="protein sequence ID" value="SNY70161.1"/>
    <property type="molecule type" value="Genomic_DNA"/>
</dbReference>
<reference evidence="1 2" key="1">
    <citation type="submission" date="2017-09" db="EMBL/GenBank/DDBJ databases">
        <authorList>
            <person name="Ehlers B."/>
            <person name="Leendertz F.H."/>
        </authorList>
    </citation>
    <scope>NUCLEOTIDE SEQUENCE [LARGE SCALE GENOMIC DNA]</scope>
    <source>
        <strain evidence="1 2">CGMCC 4.6857</strain>
    </source>
</reference>
<sequence length="99" mass="10531">MTPTEHKAKAEELLGLLEDRNYTRGMEPASIAVVLQEAQVHATLAAAANPTAAECDLVEKAVAWYLAELRSGPAGVPHGTPYGDMYLAAVKVARERGLS</sequence>
<keyword evidence="2" id="KW-1185">Reference proteome</keyword>
<dbReference type="AlphaFoldDB" id="A0A285KFU1"/>
<gene>
    <name evidence="1" type="ORF">SAMN05421748_13729</name>
</gene>
<evidence type="ECO:0000313" key="2">
    <source>
        <dbReference type="Proteomes" id="UP000219612"/>
    </source>
</evidence>
<protein>
    <submittedName>
        <fullName evidence="1">Uncharacterized protein</fullName>
    </submittedName>
</protein>
<proteinExistence type="predicted"/>
<name>A0A285KFU1_9ACTN</name>
<dbReference type="RefSeq" id="WP_097328340.1">
    <property type="nucleotide sequence ID" value="NZ_OBDY01000037.1"/>
</dbReference>